<dbReference type="PROSITE" id="PS50102">
    <property type="entry name" value="RRM"/>
    <property type="match status" value="1"/>
</dbReference>
<dbReference type="PANTHER" id="PTHR45589:SF1">
    <property type="entry name" value="WD REPEAT DOMAIN 62, ISOFORM G"/>
    <property type="match status" value="1"/>
</dbReference>
<evidence type="ECO:0000259" key="6">
    <source>
        <dbReference type="PROSITE" id="PS50102"/>
    </source>
</evidence>
<gene>
    <name evidence="7" type="ORF">M011DRAFT_399073</name>
</gene>
<feature type="region of interest" description="Disordered" evidence="5">
    <location>
        <begin position="103"/>
        <end position="156"/>
    </location>
</feature>
<dbReference type="InterPro" id="IPR015943">
    <property type="entry name" value="WD40/YVTN_repeat-like_dom_sf"/>
</dbReference>
<dbReference type="InterPro" id="IPR035979">
    <property type="entry name" value="RBD_domain_sf"/>
</dbReference>
<keyword evidence="2" id="KW-0677">Repeat</keyword>
<dbReference type="InterPro" id="IPR019775">
    <property type="entry name" value="WD40_repeat_CS"/>
</dbReference>
<name>A0A6A6VEC7_9PLEO</name>
<dbReference type="InterPro" id="IPR052779">
    <property type="entry name" value="WDR62"/>
</dbReference>
<keyword evidence="3" id="KW-0694">RNA-binding</keyword>
<dbReference type="SMART" id="SM00360">
    <property type="entry name" value="RRM"/>
    <property type="match status" value="1"/>
</dbReference>
<dbReference type="InterPro" id="IPR000504">
    <property type="entry name" value="RRM_dom"/>
</dbReference>
<feature type="repeat" description="WD" evidence="4">
    <location>
        <begin position="608"/>
        <end position="641"/>
    </location>
</feature>
<dbReference type="SUPFAM" id="SSF54928">
    <property type="entry name" value="RNA-binding domain, RBD"/>
    <property type="match status" value="1"/>
</dbReference>
<dbReference type="InterPro" id="IPR001680">
    <property type="entry name" value="WD40_rpt"/>
</dbReference>
<evidence type="ECO:0000256" key="4">
    <source>
        <dbReference type="PROSITE-ProRule" id="PRU00221"/>
    </source>
</evidence>
<evidence type="ECO:0000256" key="5">
    <source>
        <dbReference type="SAM" id="MobiDB-lite"/>
    </source>
</evidence>
<dbReference type="Proteomes" id="UP000799440">
    <property type="component" value="Unassembled WGS sequence"/>
</dbReference>
<protein>
    <submittedName>
        <fullName evidence="7">WD repeat protein-like protein</fullName>
    </submittedName>
</protein>
<feature type="region of interest" description="Disordered" evidence="5">
    <location>
        <begin position="1033"/>
        <end position="1057"/>
    </location>
</feature>
<feature type="region of interest" description="Disordered" evidence="5">
    <location>
        <begin position="808"/>
        <end position="940"/>
    </location>
</feature>
<dbReference type="Gene3D" id="3.30.70.330">
    <property type="match status" value="1"/>
</dbReference>
<dbReference type="InterPro" id="IPR036322">
    <property type="entry name" value="WD40_repeat_dom_sf"/>
</dbReference>
<feature type="compositionally biased region" description="Polar residues" evidence="5">
    <location>
        <begin position="146"/>
        <end position="156"/>
    </location>
</feature>
<organism evidence="7 8">
    <name type="scientific">Sporormia fimetaria CBS 119925</name>
    <dbReference type="NCBI Taxonomy" id="1340428"/>
    <lineage>
        <taxon>Eukaryota</taxon>
        <taxon>Fungi</taxon>
        <taxon>Dikarya</taxon>
        <taxon>Ascomycota</taxon>
        <taxon>Pezizomycotina</taxon>
        <taxon>Dothideomycetes</taxon>
        <taxon>Pleosporomycetidae</taxon>
        <taxon>Pleosporales</taxon>
        <taxon>Sporormiaceae</taxon>
        <taxon>Sporormia</taxon>
    </lineage>
</organism>
<dbReference type="OrthoDB" id="6252103at2759"/>
<feature type="compositionally biased region" description="Basic and acidic residues" evidence="5">
    <location>
        <begin position="1048"/>
        <end position="1057"/>
    </location>
</feature>
<dbReference type="PANTHER" id="PTHR45589">
    <property type="entry name" value="WD REPEAT DOMAIN 62, ISOFORM G"/>
    <property type="match status" value="1"/>
</dbReference>
<accession>A0A6A6VEC7</accession>
<evidence type="ECO:0000256" key="3">
    <source>
        <dbReference type="PROSITE-ProRule" id="PRU00176"/>
    </source>
</evidence>
<dbReference type="SMART" id="SM00320">
    <property type="entry name" value="WD40"/>
    <property type="match status" value="9"/>
</dbReference>
<dbReference type="Pfam" id="PF00400">
    <property type="entry name" value="WD40"/>
    <property type="match status" value="2"/>
</dbReference>
<evidence type="ECO:0000256" key="2">
    <source>
        <dbReference type="ARBA" id="ARBA00022737"/>
    </source>
</evidence>
<evidence type="ECO:0000313" key="8">
    <source>
        <dbReference type="Proteomes" id="UP000799440"/>
    </source>
</evidence>
<dbReference type="SUPFAM" id="SSF50978">
    <property type="entry name" value="WD40 repeat-like"/>
    <property type="match status" value="2"/>
</dbReference>
<dbReference type="AlphaFoldDB" id="A0A6A6VEC7"/>
<keyword evidence="8" id="KW-1185">Reference proteome</keyword>
<evidence type="ECO:0000313" key="7">
    <source>
        <dbReference type="EMBL" id="KAF2748938.1"/>
    </source>
</evidence>
<dbReference type="Gene3D" id="2.130.10.10">
    <property type="entry name" value="YVTN repeat-like/Quinoprotein amine dehydrogenase"/>
    <property type="match status" value="4"/>
</dbReference>
<reference evidence="7" key="1">
    <citation type="journal article" date="2020" name="Stud. Mycol.">
        <title>101 Dothideomycetes genomes: a test case for predicting lifestyles and emergence of pathogens.</title>
        <authorList>
            <person name="Haridas S."/>
            <person name="Albert R."/>
            <person name="Binder M."/>
            <person name="Bloem J."/>
            <person name="Labutti K."/>
            <person name="Salamov A."/>
            <person name="Andreopoulos B."/>
            <person name="Baker S."/>
            <person name="Barry K."/>
            <person name="Bills G."/>
            <person name="Bluhm B."/>
            <person name="Cannon C."/>
            <person name="Castanera R."/>
            <person name="Culley D."/>
            <person name="Daum C."/>
            <person name="Ezra D."/>
            <person name="Gonzalez J."/>
            <person name="Henrissat B."/>
            <person name="Kuo A."/>
            <person name="Liang C."/>
            <person name="Lipzen A."/>
            <person name="Lutzoni F."/>
            <person name="Magnuson J."/>
            <person name="Mondo S."/>
            <person name="Nolan M."/>
            <person name="Ohm R."/>
            <person name="Pangilinan J."/>
            <person name="Park H.-J."/>
            <person name="Ramirez L."/>
            <person name="Alfaro M."/>
            <person name="Sun H."/>
            <person name="Tritt A."/>
            <person name="Yoshinaga Y."/>
            <person name="Zwiers L.-H."/>
            <person name="Turgeon B."/>
            <person name="Goodwin S."/>
            <person name="Spatafora J."/>
            <person name="Crous P."/>
            <person name="Grigoriev I."/>
        </authorList>
    </citation>
    <scope>NUCLEOTIDE SEQUENCE</scope>
    <source>
        <strain evidence="7">CBS 119925</strain>
    </source>
</reference>
<feature type="domain" description="RRM" evidence="6">
    <location>
        <begin position="1081"/>
        <end position="1159"/>
    </location>
</feature>
<dbReference type="PROSITE" id="PS00678">
    <property type="entry name" value="WD_REPEATS_1"/>
    <property type="match status" value="1"/>
</dbReference>
<dbReference type="GO" id="GO:0003723">
    <property type="term" value="F:RNA binding"/>
    <property type="evidence" value="ECO:0007669"/>
    <property type="project" value="UniProtKB-UniRule"/>
</dbReference>
<proteinExistence type="predicted"/>
<feature type="compositionally biased region" description="Polar residues" evidence="5">
    <location>
        <begin position="118"/>
        <end position="133"/>
    </location>
</feature>
<keyword evidence="1 4" id="KW-0853">WD repeat</keyword>
<feature type="compositionally biased region" description="Polar residues" evidence="5">
    <location>
        <begin position="894"/>
        <end position="903"/>
    </location>
</feature>
<dbReference type="EMBL" id="MU006567">
    <property type="protein sequence ID" value="KAF2748938.1"/>
    <property type="molecule type" value="Genomic_DNA"/>
</dbReference>
<evidence type="ECO:0000256" key="1">
    <source>
        <dbReference type="ARBA" id="ARBA00022574"/>
    </source>
</evidence>
<dbReference type="InterPro" id="IPR012677">
    <property type="entry name" value="Nucleotide-bd_a/b_plait_sf"/>
</dbReference>
<sequence>MALSPSNPRIMSPAALAGNIKLHPNSSPYLKATPMRPPVKPSRPEATLALKQVIGTTTCSANGFDSLPNGHSFAFTAGAAAVVATIEDGNIVSQRFYRARPTANPLNPSASVYGGPSTPAQNESRSRTGNSAQAGLGVSPIASPTADWTDSPGNKSWSARERIKAATCLSFSPDGRFLAVGETGYKPRVLIFSTAPDAPSDTPLSSLSDHTYGVRCVAFSPDSQYLASLGSVNDGFLYIWNINSRTGAAILHSSNKCTSSINRMAWMGNKLVTVGTRHVKVWRIDDQAHTPKAPKNRATELSFFISPTHKTLAGRNCLLESLLEASFTSVVAVAPSKAIVASEKGDICLLDDTDGNQRFSKVAEAGFSVTAMAVDLRGRLHLASKQGGMKTLDIRTLINATTPPPSPTPCVARLTITPSPSANQVFAISALSDYLVTVDAQHSIRLARLCALDDDNSIGEVVQQLQAHGDAVLGVTALATPNITKASFYTWSAEGRILFWGQDGICKDSVHVELEQVMSNELEANELRTVKVSENVDFVVTGDRYGVLRIIDYSTKKSKFDFKAHAGEITGISIFEGPQLSYIACCARDRTVQVLTKHNDTWDLLQTLDEHVGAVTGILFSRDGTRLVSSSSDRTLVVRELVNRQDDGQTMSAFIILRTVMLKATPASMAWDTTLDNVLLVSTIDRQVHRYDLRDGQPLTSFRATDGDGGDAVVLSSLLHIPRVHGHPLIAGVSSTDKSIRLYDDSGTLLCRDWGHTEGVTDIALVDMRGGSDEDNNGSRSLVTVAFDGTIFVWSLELRSSQRHDLSKSMDLGVPTSPTNQELLANKTPLRRVLSQSELARFQRSTEEDNKPATPTGSRSPKSLRKKTSKVSLAHTPKLDPSPMPSAAREHRSTAGSTHSQGTGRRLYNTRHRSPSPPSPRNPTVSKRRSSVDVRVRSKASTNEFGSLGASTESLCRTLRAYRKRLANCTDSLSPELARDVERELAHTARAVGERAKCGIDESVMVKLLDQYSERLVTLLDEKISASVAAKVRQSSEGGVSGGSGASMHDKSTEKEAGLQLVRTHTQPTPSGGYEHTTPKNTLFVRNLSFDATHDTIAEAFGKYGSITRVSLPTDSETRAPKGFAYVEFESTEQAHTALKGLRGADFLGRPLRVDFSEACDK</sequence>
<dbReference type="PROSITE" id="PS50082">
    <property type="entry name" value="WD_REPEATS_2"/>
    <property type="match status" value="1"/>
</dbReference>
<dbReference type="Pfam" id="PF00076">
    <property type="entry name" value="RRM_1"/>
    <property type="match status" value="1"/>
</dbReference>